<sequence>MTSTSGSNFHEESQSISKPPYFNGANYSYWKTRVMFFIQANNLAACNIIMDGPSISQKQDKYNRLSSCSNAKEIWHKIEVSHEGQEEAYFFLMAIEDSKNRKYIHGAFRFLA</sequence>
<accession>A0A9D3ZJ48</accession>
<organism evidence="2 3">
    <name type="scientific">Gossypium stocksii</name>
    <dbReference type="NCBI Taxonomy" id="47602"/>
    <lineage>
        <taxon>Eukaryota</taxon>
        <taxon>Viridiplantae</taxon>
        <taxon>Streptophyta</taxon>
        <taxon>Embryophyta</taxon>
        <taxon>Tracheophyta</taxon>
        <taxon>Spermatophyta</taxon>
        <taxon>Magnoliopsida</taxon>
        <taxon>eudicotyledons</taxon>
        <taxon>Gunneridae</taxon>
        <taxon>Pentapetalae</taxon>
        <taxon>rosids</taxon>
        <taxon>malvids</taxon>
        <taxon>Malvales</taxon>
        <taxon>Malvaceae</taxon>
        <taxon>Malvoideae</taxon>
        <taxon>Gossypium</taxon>
    </lineage>
</organism>
<reference evidence="2 3" key="1">
    <citation type="journal article" date="2021" name="Plant Biotechnol. J.">
        <title>Multi-omics assisted identification of the key and species-specific regulatory components of drought-tolerant mechanisms in Gossypium stocksii.</title>
        <authorList>
            <person name="Yu D."/>
            <person name="Ke L."/>
            <person name="Zhang D."/>
            <person name="Wu Y."/>
            <person name="Sun Y."/>
            <person name="Mei J."/>
            <person name="Sun J."/>
            <person name="Sun Y."/>
        </authorList>
    </citation>
    <scope>NUCLEOTIDE SEQUENCE [LARGE SCALE GENOMIC DNA]</scope>
    <source>
        <strain evidence="3">cv. E1</strain>
        <tissue evidence="2">Leaf</tissue>
    </source>
</reference>
<protein>
    <recommendedName>
        <fullName evidence="4">DUF4219 domain-containing protein</fullName>
    </recommendedName>
</protein>
<dbReference type="OrthoDB" id="1000712at2759"/>
<evidence type="ECO:0008006" key="4">
    <source>
        <dbReference type="Google" id="ProtNLM"/>
    </source>
</evidence>
<keyword evidence="3" id="KW-1185">Reference proteome</keyword>
<evidence type="ECO:0000313" key="3">
    <source>
        <dbReference type="Proteomes" id="UP000828251"/>
    </source>
</evidence>
<comment type="caution">
    <text evidence="2">The sequence shown here is derived from an EMBL/GenBank/DDBJ whole genome shotgun (WGS) entry which is preliminary data.</text>
</comment>
<evidence type="ECO:0000313" key="2">
    <source>
        <dbReference type="EMBL" id="KAH1039418.1"/>
    </source>
</evidence>
<proteinExistence type="predicted"/>
<evidence type="ECO:0000256" key="1">
    <source>
        <dbReference type="SAM" id="MobiDB-lite"/>
    </source>
</evidence>
<gene>
    <name evidence="2" type="ORF">J1N35_041161</name>
</gene>
<dbReference type="Proteomes" id="UP000828251">
    <property type="component" value="Unassembled WGS sequence"/>
</dbReference>
<dbReference type="AlphaFoldDB" id="A0A9D3ZJ48"/>
<name>A0A9D3ZJ48_9ROSI</name>
<dbReference type="EMBL" id="JAIQCV010000012">
    <property type="protein sequence ID" value="KAH1039418.1"/>
    <property type="molecule type" value="Genomic_DNA"/>
</dbReference>
<feature type="region of interest" description="Disordered" evidence="1">
    <location>
        <begin position="1"/>
        <end position="22"/>
    </location>
</feature>